<dbReference type="Proteomes" id="UP001279734">
    <property type="component" value="Unassembled WGS sequence"/>
</dbReference>
<dbReference type="EMBL" id="BSYO01000032">
    <property type="protein sequence ID" value="GMH27146.1"/>
    <property type="molecule type" value="Genomic_DNA"/>
</dbReference>
<sequence length="85" mass="9065">MGKQCCGNNSPPQSAGVQKFLCDWAIGRWNVSGSSFNSSIFATLPMKANHTARSFSYAPRRLTGGMFSVPASIHPAASESQSHGF</sequence>
<evidence type="ECO:0000313" key="2">
    <source>
        <dbReference type="Proteomes" id="UP001279734"/>
    </source>
</evidence>
<accession>A0AAD3TDE5</accession>
<gene>
    <name evidence="1" type="ORF">Nepgr_028989</name>
</gene>
<protein>
    <submittedName>
        <fullName evidence="1">Uncharacterized protein</fullName>
    </submittedName>
</protein>
<organism evidence="1 2">
    <name type="scientific">Nepenthes gracilis</name>
    <name type="common">Slender pitcher plant</name>
    <dbReference type="NCBI Taxonomy" id="150966"/>
    <lineage>
        <taxon>Eukaryota</taxon>
        <taxon>Viridiplantae</taxon>
        <taxon>Streptophyta</taxon>
        <taxon>Embryophyta</taxon>
        <taxon>Tracheophyta</taxon>
        <taxon>Spermatophyta</taxon>
        <taxon>Magnoliopsida</taxon>
        <taxon>eudicotyledons</taxon>
        <taxon>Gunneridae</taxon>
        <taxon>Pentapetalae</taxon>
        <taxon>Caryophyllales</taxon>
        <taxon>Nepenthaceae</taxon>
        <taxon>Nepenthes</taxon>
    </lineage>
</organism>
<dbReference type="AlphaFoldDB" id="A0AAD3TDE5"/>
<reference evidence="1" key="1">
    <citation type="submission" date="2023-05" db="EMBL/GenBank/DDBJ databases">
        <title>Nepenthes gracilis genome sequencing.</title>
        <authorList>
            <person name="Fukushima K."/>
        </authorList>
    </citation>
    <scope>NUCLEOTIDE SEQUENCE</scope>
    <source>
        <strain evidence="1">SING2019-196</strain>
    </source>
</reference>
<evidence type="ECO:0000313" key="1">
    <source>
        <dbReference type="EMBL" id="GMH27146.1"/>
    </source>
</evidence>
<keyword evidence="2" id="KW-1185">Reference proteome</keyword>
<proteinExistence type="predicted"/>
<name>A0AAD3TDE5_NEPGR</name>
<comment type="caution">
    <text evidence="1">The sequence shown here is derived from an EMBL/GenBank/DDBJ whole genome shotgun (WGS) entry which is preliminary data.</text>
</comment>